<organism evidence="4 5">
    <name type="scientific">Anaerobacterium chartisolvens</name>
    <dbReference type="NCBI Taxonomy" id="1297424"/>
    <lineage>
        <taxon>Bacteria</taxon>
        <taxon>Bacillati</taxon>
        <taxon>Bacillota</taxon>
        <taxon>Clostridia</taxon>
        <taxon>Eubacteriales</taxon>
        <taxon>Oscillospiraceae</taxon>
        <taxon>Anaerobacterium</taxon>
    </lineage>
</organism>
<keyword evidence="5" id="KW-1185">Reference proteome</keyword>
<sequence>MKFRMVMSAFFKFKNLGWMCLLLAASAIAANMLSGLDVFGLSVLIDPTTPVVYLPALVIYLGIIAKTLLSEEFHEEFNRREKRREIQDLNYKCLKLANEAKRHTNAAYMKKLRRVMDDKKDIVESYFRGEHSYIKEKIVEQTLNLIVAYIKLLINFCIRSKELGEMDVSTIADRINANVRKLNFANDPHIKEDVKNLIEMDEKIINRLKDEKKELERISAKLDYMESTVNMFKHQAISSIESEEMVEKLQTAVDEAKALDNVLEERRRNKINL</sequence>
<feature type="coiled-coil region" evidence="1">
    <location>
        <begin position="191"/>
        <end position="266"/>
    </location>
</feature>
<feature type="transmembrane region" description="Helical" evidence="2">
    <location>
        <begin position="51"/>
        <end position="69"/>
    </location>
</feature>
<accession>A0A369B435</accession>
<evidence type="ECO:0008006" key="6">
    <source>
        <dbReference type="Google" id="ProtNLM"/>
    </source>
</evidence>
<keyword evidence="2" id="KW-1133">Transmembrane helix</keyword>
<feature type="signal peptide" evidence="3">
    <location>
        <begin position="1"/>
        <end position="29"/>
    </location>
</feature>
<reference evidence="4 5" key="1">
    <citation type="submission" date="2018-07" db="EMBL/GenBank/DDBJ databases">
        <title>Genomic Encyclopedia of Type Strains, Phase IV (KMG-IV): sequencing the most valuable type-strain genomes for metagenomic binning, comparative biology and taxonomic classification.</title>
        <authorList>
            <person name="Goeker M."/>
        </authorList>
    </citation>
    <scope>NUCLEOTIDE SEQUENCE [LARGE SCALE GENOMIC DNA]</scope>
    <source>
        <strain evidence="4 5">DSM 27016</strain>
    </source>
</reference>
<dbReference type="RefSeq" id="WP_114298001.1">
    <property type="nucleotide sequence ID" value="NZ_QPJT01000012.1"/>
</dbReference>
<evidence type="ECO:0000256" key="2">
    <source>
        <dbReference type="SAM" id="Phobius"/>
    </source>
</evidence>
<dbReference type="Proteomes" id="UP000253034">
    <property type="component" value="Unassembled WGS sequence"/>
</dbReference>
<keyword evidence="3" id="KW-0732">Signal</keyword>
<gene>
    <name evidence="4" type="ORF">DFR58_11257</name>
</gene>
<dbReference type="AlphaFoldDB" id="A0A369B435"/>
<comment type="caution">
    <text evidence="4">The sequence shown here is derived from an EMBL/GenBank/DDBJ whole genome shotgun (WGS) entry which is preliminary data.</text>
</comment>
<dbReference type="OrthoDB" id="2081598at2"/>
<feature type="chain" id="PRO_5039683858" description="5-bromo-4-chloroindolyl phosphate hydrolysis protein" evidence="3">
    <location>
        <begin position="30"/>
        <end position="273"/>
    </location>
</feature>
<keyword evidence="2" id="KW-0472">Membrane</keyword>
<evidence type="ECO:0000256" key="3">
    <source>
        <dbReference type="SAM" id="SignalP"/>
    </source>
</evidence>
<name>A0A369B435_9FIRM</name>
<evidence type="ECO:0000313" key="5">
    <source>
        <dbReference type="Proteomes" id="UP000253034"/>
    </source>
</evidence>
<keyword evidence="2" id="KW-0812">Transmembrane</keyword>
<evidence type="ECO:0000313" key="4">
    <source>
        <dbReference type="EMBL" id="RCX16075.1"/>
    </source>
</evidence>
<evidence type="ECO:0000256" key="1">
    <source>
        <dbReference type="SAM" id="Coils"/>
    </source>
</evidence>
<keyword evidence="1" id="KW-0175">Coiled coil</keyword>
<dbReference type="EMBL" id="QPJT01000012">
    <property type="protein sequence ID" value="RCX16075.1"/>
    <property type="molecule type" value="Genomic_DNA"/>
</dbReference>
<proteinExistence type="predicted"/>
<protein>
    <recommendedName>
        <fullName evidence="6">5-bromo-4-chloroindolyl phosphate hydrolysis protein</fullName>
    </recommendedName>
</protein>